<evidence type="ECO:0000313" key="3">
    <source>
        <dbReference type="EMBL" id="OMJ82175.1"/>
    </source>
</evidence>
<accession>A0A1R2BZS5</accession>
<feature type="region of interest" description="Disordered" evidence="2">
    <location>
        <begin position="306"/>
        <end position="479"/>
    </location>
</feature>
<dbReference type="EMBL" id="MPUH01000350">
    <property type="protein sequence ID" value="OMJ82175.1"/>
    <property type="molecule type" value="Genomic_DNA"/>
</dbReference>
<evidence type="ECO:0000256" key="1">
    <source>
        <dbReference type="SAM" id="Coils"/>
    </source>
</evidence>
<protein>
    <submittedName>
        <fullName evidence="3">Uncharacterized protein</fullName>
    </submittedName>
</protein>
<feature type="coiled-coil region" evidence="1">
    <location>
        <begin position="60"/>
        <end position="135"/>
    </location>
</feature>
<dbReference type="OrthoDB" id="196867at2759"/>
<feature type="compositionally biased region" description="Low complexity" evidence="2">
    <location>
        <begin position="404"/>
        <end position="419"/>
    </location>
</feature>
<evidence type="ECO:0000256" key="2">
    <source>
        <dbReference type="SAM" id="MobiDB-lite"/>
    </source>
</evidence>
<evidence type="ECO:0000313" key="4">
    <source>
        <dbReference type="Proteomes" id="UP000187209"/>
    </source>
</evidence>
<comment type="caution">
    <text evidence="3">The sequence shown here is derived from an EMBL/GenBank/DDBJ whole genome shotgun (WGS) entry which is preliminary data.</text>
</comment>
<feature type="compositionally biased region" description="Basic and acidic residues" evidence="2">
    <location>
        <begin position="334"/>
        <end position="346"/>
    </location>
</feature>
<sequence length="479" mass="55241">MSTVAKYWDKYRERYRSDSVEKPDAAKLMTDKQAYISFLEVQLERVTQTVLATQGFNDRIEALQTQVNSSEEKIINLTRLVKLQQTYAESQEEEVNNLKKNIGSGYDNKQGHSGIQCLERRVQSIEEMLEFQKFKEKDSKYENFVEEMGLALKNTENKIIGLLNKATEEIEGKQKRYQKNVENSLQQCNDDMNLNYKELALKISKVETSFESKGKKNQDIGENRFMYKENFGEENEQMRERLGYCEKSIKDLEQFLVAIAEEVKKVEEQHLDTSDIEYRISEKLNAKVEKLGELVKKSLEQKNIQESPTKFGINPEFKESPKFPNNLLSATKSFQEDRKSRSKSKESNSSNSREMSKSPKSITPRQKKSDSSSRTPKSKHSKSSSRTPKSVKSISPNTTPLRQKPSLSPSSTPKTSSKSKAVENNIKQRIKQLKNKDLDEKKQTLKKDEKRDGGKKLKKKSEKKSKLDKLYQELSGKTS</sequence>
<proteinExistence type="predicted"/>
<feature type="compositionally biased region" description="Polar residues" evidence="2">
    <location>
        <begin position="384"/>
        <end position="401"/>
    </location>
</feature>
<organism evidence="3 4">
    <name type="scientific">Stentor coeruleus</name>
    <dbReference type="NCBI Taxonomy" id="5963"/>
    <lineage>
        <taxon>Eukaryota</taxon>
        <taxon>Sar</taxon>
        <taxon>Alveolata</taxon>
        <taxon>Ciliophora</taxon>
        <taxon>Postciliodesmatophora</taxon>
        <taxon>Heterotrichea</taxon>
        <taxon>Heterotrichida</taxon>
        <taxon>Stentoridae</taxon>
        <taxon>Stentor</taxon>
    </lineage>
</organism>
<keyword evidence="4" id="KW-1185">Reference proteome</keyword>
<feature type="compositionally biased region" description="Low complexity" evidence="2">
    <location>
        <begin position="347"/>
        <end position="361"/>
    </location>
</feature>
<gene>
    <name evidence="3" type="ORF">SteCoe_17194</name>
</gene>
<keyword evidence="1" id="KW-0175">Coiled coil</keyword>
<name>A0A1R2BZS5_9CILI</name>
<feature type="compositionally biased region" description="Basic and acidic residues" evidence="2">
    <location>
        <begin position="434"/>
        <end position="455"/>
    </location>
</feature>
<reference evidence="3 4" key="1">
    <citation type="submission" date="2016-11" db="EMBL/GenBank/DDBJ databases">
        <title>The macronuclear genome of Stentor coeruleus: a giant cell with tiny introns.</title>
        <authorList>
            <person name="Slabodnick M."/>
            <person name="Ruby J.G."/>
            <person name="Reiff S.B."/>
            <person name="Swart E.C."/>
            <person name="Gosai S."/>
            <person name="Prabakaran S."/>
            <person name="Witkowska E."/>
            <person name="Larue G.E."/>
            <person name="Fisher S."/>
            <person name="Freeman R.M."/>
            <person name="Gunawardena J."/>
            <person name="Chu W."/>
            <person name="Stover N.A."/>
            <person name="Gregory B.D."/>
            <person name="Nowacki M."/>
            <person name="Derisi J."/>
            <person name="Roy S.W."/>
            <person name="Marshall W.F."/>
            <person name="Sood P."/>
        </authorList>
    </citation>
    <scope>NUCLEOTIDE SEQUENCE [LARGE SCALE GENOMIC DNA]</scope>
    <source>
        <strain evidence="3">WM001</strain>
    </source>
</reference>
<dbReference type="AlphaFoldDB" id="A0A1R2BZS5"/>
<dbReference type="Proteomes" id="UP000187209">
    <property type="component" value="Unassembled WGS sequence"/>
</dbReference>